<accession>A0A4Z0Q124</accession>
<proteinExistence type="predicted"/>
<feature type="transmembrane region" description="Helical" evidence="8">
    <location>
        <begin position="95"/>
        <end position="115"/>
    </location>
</feature>
<evidence type="ECO:0000256" key="5">
    <source>
        <dbReference type="ARBA" id="ARBA00022692"/>
    </source>
</evidence>
<feature type="transmembrane region" description="Helical" evidence="8">
    <location>
        <begin position="20"/>
        <end position="42"/>
    </location>
</feature>
<evidence type="ECO:0000256" key="2">
    <source>
        <dbReference type="ARBA" id="ARBA00022475"/>
    </source>
</evidence>
<dbReference type="OrthoDB" id="1441547at2"/>
<comment type="caution">
    <text evidence="9">The sequence shown here is derived from an EMBL/GenBank/DDBJ whole genome shotgun (WGS) entry which is preliminary data.</text>
</comment>
<evidence type="ECO:0000256" key="7">
    <source>
        <dbReference type="ARBA" id="ARBA00023136"/>
    </source>
</evidence>
<keyword evidence="5 8" id="KW-0812">Transmembrane</keyword>
<keyword evidence="3" id="KW-0328">Glycosyltransferase</keyword>
<organism evidence="9 10">
    <name type="scientific">Hymenobacter metallicola</name>
    <dbReference type="NCBI Taxonomy" id="2563114"/>
    <lineage>
        <taxon>Bacteria</taxon>
        <taxon>Pseudomonadati</taxon>
        <taxon>Bacteroidota</taxon>
        <taxon>Cytophagia</taxon>
        <taxon>Cytophagales</taxon>
        <taxon>Hymenobacteraceae</taxon>
        <taxon>Hymenobacter</taxon>
    </lineage>
</organism>
<feature type="transmembrane region" description="Helical" evidence="8">
    <location>
        <begin position="178"/>
        <end position="197"/>
    </location>
</feature>
<dbReference type="Proteomes" id="UP000298471">
    <property type="component" value="Unassembled WGS sequence"/>
</dbReference>
<evidence type="ECO:0000256" key="6">
    <source>
        <dbReference type="ARBA" id="ARBA00022989"/>
    </source>
</evidence>
<feature type="transmembrane region" description="Helical" evidence="8">
    <location>
        <begin position="127"/>
        <end position="147"/>
    </location>
</feature>
<dbReference type="GO" id="GO:0009103">
    <property type="term" value="P:lipopolysaccharide biosynthetic process"/>
    <property type="evidence" value="ECO:0007669"/>
    <property type="project" value="UniProtKB-ARBA"/>
</dbReference>
<evidence type="ECO:0000313" key="9">
    <source>
        <dbReference type="EMBL" id="TGE23216.1"/>
    </source>
</evidence>
<protein>
    <recommendedName>
        <fullName evidence="11">Glycosyltransferase RgtA/B/C/D-like domain-containing protein</fullName>
    </recommendedName>
</protein>
<dbReference type="InterPro" id="IPR050297">
    <property type="entry name" value="LipidA_mod_glycosyltrf_83"/>
</dbReference>
<feature type="transmembrane region" description="Helical" evidence="8">
    <location>
        <begin position="455"/>
        <end position="473"/>
    </location>
</feature>
<evidence type="ECO:0000256" key="4">
    <source>
        <dbReference type="ARBA" id="ARBA00022679"/>
    </source>
</evidence>
<dbReference type="GO" id="GO:0005886">
    <property type="term" value="C:plasma membrane"/>
    <property type="evidence" value="ECO:0007669"/>
    <property type="project" value="UniProtKB-SubCell"/>
</dbReference>
<evidence type="ECO:0000256" key="1">
    <source>
        <dbReference type="ARBA" id="ARBA00004651"/>
    </source>
</evidence>
<dbReference type="RefSeq" id="WP_135396733.1">
    <property type="nucleotide sequence ID" value="NZ_SRMB01000004.1"/>
</dbReference>
<keyword evidence="2" id="KW-1003">Cell membrane</keyword>
<feature type="transmembrane region" description="Helical" evidence="8">
    <location>
        <begin position="396"/>
        <end position="419"/>
    </location>
</feature>
<evidence type="ECO:0008006" key="11">
    <source>
        <dbReference type="Google" id="ProtNLM"/>
    </source>
</evidence>
<evidence type="ECO:0000256" key="3">
    <source>
        <dbReference type="ARBA" id="ARBA00022676"/>
    </source>
</evidence>
<keyword evidence="10" id="KW-1185">Reference proteome</keyword>
<dbReference type="GO" id="GO:0016763">
    <property type="term" value="F:pentosyltransferase activity"/>
    <property type="evidence" value="ECO:0007669"/>
    <property type="project" value="TreeGrafter"/>
</dbReference>
<evidence type="ECO:0000313" key="10">
    <source>
        <dbReference type="Proteomes" id="UP000298471"/>
    </source>
</evidence>
<gene>
    <name evidence="9" type="ORF">E5K02_18620</name>
</gene>
<feature type="transmembrane region" description="Helical" evidence="8">
    <location>
        <begin position="153"/>
        <end position="171"/>
    </location>
</feature>
<dbReference type="PANTHER" id="PTHR33908:SF11">
    <property type="entry name" value="MEMBRANE PROTEIN"/>
    <property type="match status" value="1"/>
</dbReference>
<keyword evidence="6 8" id="KW-1133">Transmembrane helix</keyword>
<dbReference type="EMBL" id="SRMB01000004">
    <property type="protein sequence ID" value="TGE23216.1"/>
    <property type="molecule type" value="Genomic_DNA"/>
</dbReference>
<reference evidence="9 10" key="1">
    <citation type="submission" date="2019-04" db="EMBL/GenBank/DDBJ databases">
        <authorList>
            <person name="Feng G."/>
            <person name="Zhang J."/>
            <person name="Zhu H."/>
        </authorList>
    </citation>
    <scope>NUCLEOTIDE SEQUENCE [LARGE SCALE GENOMIC DNA]</scope>
    <source>
        <strain evidence="9 10">9PBR-1</strain>
    </source>
</reference>
<feature type="transmembrane region" description="Helical" evidence="8">
    <location>
        <begin position="217"/>
        <end position="237"/>
    </location>
</feature>
<feature type="transmembrane region" description="Helical" evidence="8">
    <location>
        <begin position="428"/>
        <end position="449"/>
    </location>
</feature>
<dbReference type="AlphaFoldDB" id="A0A4Z0Q124"/>
<sequence>MATSLKQGRWLAWLAGARLFWALVALNFLVTIAVAVATFHTISGDHYTYLGYADGLLQGRYTYWYFLPEYVPDTFRNPGYPLFLLLVKALGGGEIAARVVQVVLYLLTLGIVVKLAARCEPDSRSWLVRNLFLVLLLPNIQLAYFAAVIFPEVLVAFLIATYAYVALSWPVGAWKRTIALALLAGLIFQTRPIFILFPGLQLVLDFWQTWRKAAFSWLQAAALLVIFGATMLPYALWNYRHHGVLKPTSLEGGAGVMQIGFWALRMPGYHETRYWGNQMGDEIISFVEPTAVPGYIAAFNQEWDSIDAQCAPLLTERDKRYLPQMKDNQQNLFPTYNSAYTQQREKLLMKANLANIRREPGYYLKTRLYTLIRLWVTGVQMNAWREATTPFAKLKVVYPALVSAATFVLALGSIGWVLVRRRVVNGTFIWWLSLALVVYFGLVHLPFAIQARYTVPVRPWLLLATAIAVAAWLTRRHELSAPPAVAK</sequence>
<evidence type="ECO:0000256" key="8">
    <source>
        <dbReference type="SAM" id="Phobius"/>
    </source>
</evidence>
<comment type="subcellular location">
    <subcellularLocation>
        <location evidence="1">Cell membrane</location>
        <topology evidence="1">Multi-pass membrane protein</topology>
    </subcellularLocation>
</comment>
<keyword evidence="4" id="KW-0808">Transferase</keyword>
<keyword evidence="7 8" id="KW-0472">Membrane</keyword>
<dbReference type="PANTHER" id="PTHR33908">
    <property type="entry name" value="MANNOSYLTRANSFERASE YKCB-RELATED"/>
    <property type="match status" value="1"/>
</dbReference>
<name>A0A4Z0Q124_9BACT</name>